<feature type="domain" description="Calponin-homology (CH)" evidence="3">
    <location>
        <begin position="85"/>
        <end position="157"/>
    </location>
</feature>
<keyword evidence="2" id="KW-0009">Actin-binding</keyword>
<evidence type="ECO:0000313" key="4">
    <source>
        <dbReference type="EMBL" id="ETN97679.1"/>
    </source>
</evidence>
<sequence length="157" mass="17656">QQQCNTDALSWSDVYKRAQKVLDNASAIGAKVFIKAKDIVDGNEKLNLAFTAQLFNTAPGLEPLKKEEQKELTGIIDDDHDPTGSREERAFRMWINTLGIADLYINNLFEDCRDGLTLLKVIDKIEPGTVNWKKVEMKPNNKFKKLSNCNTAISLGK</sequence>
<dbReference type="InterPro" id="IPR039959">
    <property type="entry name" value="Fimbrin/Plastin"/>
</dbReference>
<dbReference type="GO" id="GO:0005884">
    <property type="term" value="C:actin filament"/>
    <property type="evidence" value="ECO:0007669"/>
    <property type="project" value="TreeGrafter"/>
</dbReference>
<keyword evidence="1" id="KW-0677">Repeat</keyword>
<dbReference type="PANTHER" id="PTHR19961:SF18">
    <property type="entry name" value="FI19014P1"/>
    <property type="match status" value="1"/>
</dbReference>
<feature type="non-terminal residue" evidence="4">
    <location>
        <position position="157"/>
    </location>
</feature>
<dbReference type="GO" id="GO:0051015">
    <property type="term" value="F:actin filament binding"/>
    <property type="evidence" value="ECO:0007669"/>
    <property type="project" value="InterPro"/>
</dbReference>
<organism evidence="4 5">
    <name type="scientific">Reticulomyxa filosa</name>
    <dbReference type="NCBI Taxonomy" id="46433"/>
    <lineage>
        <taxon>Eukaryota</taxon>
        <taxon>Sar</taxon>
        <taxon>Rhizaria</taxon>
        <taxon>Retaria</taxon>
        <taxon>Foraminifera</taxon>
        <taxon>Monothalamids</taxon>
        <taxon>Reticulomyxidae</taxon>
        <taxon>Reticulomyxa</taxon>
    </lineage>
</organism>
<dbReference type="GO" id="GO:0051639">
    <property type="term" value="P:actin filament network formation"/>
    <property type="evidence" value="ECO:0007669"/>
    <property type="project" value="TreeGrafter"/>
</dbReference>
<evidence type="ECO:0000256" key="1">
    <source>
        <dbReference type="ARBA" id="ARBA00022737"/>
    </source>
</evidence>
<protein>
    <submittedName>
        <fullName evidence="4">Fimbrin-like 71 K protein</fullName>
    </submittedName>
</protein>
<dbReference type="SUPFAM" id="SSF47576">
    <property type="entry name" value="Calponin-homology domain, CH-domain"/>
    <property type="match status" value="1"/>
</dbReference>
<dbReference type="GO" id="GO:0032432">
    <property type="term" value="C:actin filament bundle"/>
    <property type="evidence" value="ECO:0007669"/>
    <property type="project" value="TreeGrafter"/>
</dbReference>
<dbReference type="Proteomes" id="UP000023152">
    <property type="component" value="Unassembled WGS sequence"/>
</dbReference>
<dbReference type="PANTHER" id="PTHR19961">
    <property type="entry name" value="FIMBRIN/PLASTIN"/>
    <property type="match status" value="1"/>
</dbReference>
<dbReference type="InterPro" id="IPR001715">
    <property type="entry name" value="CH_dom"/>
</dbReference>
<dbReference type="Gene3D" id="1.10.418.10">
    <property type="entry name" value="Calponin-like domain"/>
    <property type="match status" value="2"/>
</dbReference>
<dbReference type="GO" id="GO:0051017">
    <property type="term" value="P:actin filament bundle assembly"/>
    <property type="evidence" value="ECO:0007669"/>
    <property type="project" value="InterPro"/>
</dbReference>
<dbReference type="GO" id="GO:0005737">
    <property type="term" value="C:cytoplasm"/>
    <property type="evidence" value="ECO:0007669"/>
    <property type="project" value="TreeGrafter"/>
</dbReference>
<dbReference type="Pfam" id="PF00307">
    <property type="entry name" value="CH"/>
    <property type="match status" value="2"/>
</dbReference>
<dbReference type="InterPro" id="IPR036872">
    <property type="entry name" value="CH_dom_sf"/>
</dbReference>
<dbReference type="PROSITE" id="PS50021">
    <property type="entry name" value="CH"/>
    <property type="match status" value="1"/>
</dbReference>
<proteinExistence type="predicted"/>
<feature type="non-terminal residue" evidence="4">
    <location>
        <position position="1"/>
    </location>
</feature>
<reference evidence="4 5" key="1">
    <citation type="journal article" date="2013" name="Curr. Biol.">
        <title>The Genome of the Foraminiferan Reticulomyxa filosa.</title>
        <authorList>
            <person name="Glockner G."/>
            <person name="Hulsmann N."/>
            <person name="Schleicher M."/>
            <person name="Noegel A.A."/>
            <person name="Eichinger L."/>
            <person name="Gallinger C."/>
            <person name="Pawlowski J."/>
            <person name="Sierra R."/>
            <person name="Euteneuer U."/>
            <person name="Pillet L."/>
            <person name="Moustafa A."/>
            <person name="Platzer M."/>
            <person name="Groth M."/>
            <person name="Szafranski K."/>
            <person name="Schliwa M."/>
        </authorList>
    </citation>
    <scope>NUCLEOTIDE SEQUENCE [LARGE SCALE GENOMIC DNA]</scope>
</reference>
<keyword evidence="5" id="KW-1185">Reference proteome</keyword>
<evidence type="ECO:0000256" key="2">
    <source>
        <dbReference type="ARBA" id="ARBA00023203"/>
    </source>
</evidence>
<dbReference type="OrthoDB" id="431378at2759"/>
<dbReference type="AlphaFoldDB" id="X6LAB4"/>
<evidence type="ECO:0000259" key="3">
    <source>
        <dbReference type="PROSITE" id="PS50021"/>
    </source>
</evidence>
<accession>X6LAB4</accession>
<name>X6LAB4_RETFI</name>
<evidence type="ECO:0000313" key="5">
    <source>
        <dbReference type="Proteomes" id="UP000023152"/>
    </source>
</evidence>
<dbReference type="EMBL" id="ASPP01048970">
    <property type="protein sequence ID" value="ETN97679.1"/>
    <property type="molecule type" value="Genomic_DNA"/>
</dbReference>
<comment type="caution">
    <text evidence="4">The sequence shown here is derived from an EMBL/GenBank/DDBJ whole genome shotgun (WGS) entry which is preliminary data.</text>
</comment>
<gene>
    <name evidence="4" type="ORF">RFI_39850</name>
</gene>